<accession>A0ABP0MC20</accession>
<dbReference type="EMBL" id="CAXAMN010016780">
    <property type="protein sequence ID" value="CAK9049034.1"/>
    <property type="molecule type" value="Genomic_DNA"/>
</dbReference>
<comment type="caution">
    <text evidence="1">The sequence shown here is derived from an EMBL/GenBank/DDBJ whole genome shotgun (WGS) entry which is preliminary data.</text>
</comment>
<gene>
    <name evidence="1" type="ORF">CCMP2556_LOCUS25165</name>
</gene>
<reference evidence="1 2" key="1">
    <citation type="submission" date="2024-02" db="EMBL/GenBank/DDBJ databases">
        <authorList>
            <person name="Chen Y."/>
            <person name="Shah S."/>
            <person name="Dougan E. K."/>
            <person name="Thang M."/>
            <person name="Chan C."/>
        </authorList>
    </citation>
    <scope>NUCLEOTIDE SEQUENCE [LARGE SCALE GENOMIC DNA]</scope>
</reference>
<protein>
    <submittedName>
        <fullName evidence="1">Uncharacterized protein</fullName>
    </submittedName>
</protein>
<dbReference type="Proteomes" id="UP001642484">
    <property type="component" value="Unassembled WGS sequence"/>
</dbReference>
<sequence length="134" mass="15231">MADKVAFSFGPLVGNEEKVAARARRPGSAPPGSRPPLEIPTRWRGTPRVPRTFESLLRSGESKKLLGPKHNGFLEKVQQAVEQEQKMRKEDTEKASDGLYKRKLNEEIESRWKRSAQRPKNPKPSGEQWPKSPF</sequence>
<organism evidence="1 2">
    <name type="scientific">Durusdinium trenchii</name>
    <dbReference type="NCBI Taxonomy" id="1381693"/>
    <lineage>
        <taxon>Eukaryota</taxon>
        <taxon>Sar</taxon>
        <taxon>Alveolata</taxon>
        <taxon>Dinophyceae</taxon>
        <taxon>Suessiales</taxon>
        <taxon>Symbiodiniaceae</taxon>
        <taxon>Durusdinium</taxon>
    </lineage>
</organism>
<evidence type="ECO:0000313" key="1">
    <source>
        <dbReference type="EMBL" id="CAK9049034.1"/>
    </source>
</evidence>
<evidence type="ECO:0000313" key="2">
    <source>
        <dbReference type="Proteomes" id="UP001642484"/>
    </source>
</evidence>
<proteinExistence type="predicted"/>
<name>A0ABP0MC20_9DINO</name>
<keyword evidence="2" id="KW-1185">Reference proteome</keyword>